<name>A0A6P1B7J2_9BRAD</name>
<dbReference type="InterPro" id="IPR001867">
    <property type="entry name" value="OmpR/PhoB-type_DNA-bd"/>
</dbReference>
<dbReference type="EMBL" id="VKHP01000003">
    <property type="protein sequence ID" value="NEU94518.1"/>
    <property type="molecule type" value="Genomic_DNA"/>
</dbReference>
<keyword evidence="1" id="KW-0677">Repeat</keyword>
<feature type="repeat" description="TPR" evidence="4">
    <location>
        <begin position="359"/>
        <end position="392"/>
    </location>
</feature>
<evidence type="ECO:0000313" key="8">
    <source>
        <dbReference type="Proteomes" id="UP000468531"/>
    </source>
</evidence>
<dbReference type="Gene3D" id="1.25.40.10">
    <property type="entry name" value="Tetratricopeptide repeat domain"/>
    <property type="match status" value="1"/>
</dbReference>
<evidence type="ECO:0000256" key="2">
    <source>
        <dbReference type="ARBA" id="ARBA00022803"/>
    </source>
</evidence>
<dbReference type="InterPro" id="IPR016032">
    <property type="entry name" value="Sig_transdc_resp-reg_C-effctor"/>
</dbReference>
<dbReference type="SUPFAM" id="SSF46894">
    <property type="entry name" value="C-terminal effector domain of the bipartite response regulators"/>
    <property type="match status" value="1"/>
</dbReference>
<feature type="DNA-binding region" description="OmpR/PhoB-type" evidence="5">
    <location>
        <begin position="10"/>
        <end position="108"/>
    </location>
</feature>
<gene>
    <name evidence="7" type="ORF">FNJ47_01410</name>
</gene>
<dbReference type="SUPFAM" id="SSF48452">
    <property type="entry name" value="TPR-like"/>
    <property type="match status" value="1"/>
</dbReference>
<protein>
    <submittedName>
        <fullName evidence="7">Tetratricopeptide repeat protein</fullName>
    </submittedName>
</protein>
<accession>A0A6P1B7J2</accession>
<dbReference type="SMART" id="SM00028">
    <property type="entry name" value="TPR"/>
    <property type="match status" value="3"/>
</dbReference>
<dbReference type="Pfam" id="PF00486">
    <property type="entry name" value="Trans_reg_C"/>
    <property type="match status" value="1"/>
</dbReference>
<evidence type="ECO:0000256" key="4">
    <source>
        <dbReference type="PROSITE-ProRule" id="PRU00339"/>
    </source>
</evidence>
<feature type="repeat" description="TPR" evidence="4">
    <location>
        <begin position="393"/>
        <end position="426"/>
    </location>
</feature>
<proteinExistence type="predicted"/>
<dbReference type="Pfam" id="PF13174">
    <property type="entry name" value="TPR_6"/>
    <property type="match status" value="1"/>
</dbReference>
<evidence type="ECO:0000259" key="6">
    <source>
        <dbReference type="PROSITE" id="PS51755"/>
    </source>
</evidence>
<dbReference type="AlphaFoldDB" id="A0A6P1B7J2"/>
<evidence type="ECO:0000256" key="5">
    <source>
        <dbReference type="PROSITE-ProRule" id="PRU01091"/>
    </source>
</evidence>
<dbReference type="GO" id="GO:0000160">
    <property type="term" value="P:phosphorelay signal transduction system"/>
    <property type="evidence" value="ECO:0007669"/>
    <property type="project" value="InterPro"/>
</dbReference>
<feature type="domain" description="OmpR/PhoB-type" evidence="6">
    <location>
        <begin position="10"/>
        <end position="108"/>
    </location>
</feature>
<dbReference type="InterPro" id="IPR019734">
    <property type="entry name" value="TPR_rpt"/>
</dbReference>
<dbReference type="Gene3D" id="3.40.50.10070">
    <property type="entry name" value="TolB, N-terminal domain"/>
    <property type="match status" value="1"/>
</dbReference>
<dbReference type="Pfam" id="PF13432">
    <property type="entry name" value="TPR_16"/>
    <property type="match status" value="2"/>
</dbReference>
<dbReference type="InterPro" id="IPR050498">
    <property type="entry name" value="Ycf3"/>
</dbReference>
<evidence type="ECO:0000256" key="3">
    <source>
        <dbReference type="ARBA" id="ARBA00023125"/>
    </source>
</evidence>
<dbReference type="GO" id="GO:0003677">
    <property type="term" value="F:DNA binding"/>
    <property type="evidence" value="ECO:0007669"/>
    <property type="project" value="UniProtKB-UniRule"/>
</dbReference>
<dbReference type="GO" id="GO:0006355">
    <property type="term" value="P:regulation of DNA-templated transcription"/>
    <property type="evidence" value="ECO:0007669"/>
    <property type="project" value="InterPro"/>
</dbReference>
<dbReference type="RefSeq" id="WP_163149712.1">
    <property type="nucleotide sequence ID" value="NZ_VKHP01000003.1"/>
</dbReference>
<dbReference type="InterPro" id="IPR011990">
    <property type="entry name" value="TPR-like_helical_dom_sf"/>
</dbReference>
<dbReference type="SMART" id="SM00862">
    <property type="entry name" value="Trans_reg_C"/>
    <property type="match status" value="1"/>
</dbReference>
<dbReference type="PANTHER" id="PTHR44858:SF1">
    <property type="entry name" value="UDP-N-ACETYLGLUCOSAMINE--PEPTIDE N-ACETYLGLUCOSAMINYLTRANSFERASE SPINDLY-RELATED"/>
    <property type="match status" value="1"/>
</dbReference>
<dbReference type="PANTHER" id="PTHR44858">
    <property type="entry name" value="TETRATRICOPEPTIDE REPEAT PROTEIN 6"/>
    <property type="match status" value="1"/>
</dbReference>
<dbReference type="Proteomes" id="UP000468531">
    <property type="component" value="Unassembled WGS sequence"/>
</dbReference>
<organism evidence="7 8">
    <name type="scientific">Bradyrhizobium uaiense</name>
    <dbReference type="NCBI Taxonomy" id="2594946"/>
    <lineage>
        <taxon>Bacteria</taxon>
        <taxon>Pseudomonadati</taxon>
        <taxon>Pseudomonadota</taxon>
        <taxon>Alphaproteobacteria</taxon>
        <taxon>Hyphomicrobiales</taxon>
        <taxon>Nitrobacteraceae</taxon>
        <taxon>Bradyrhizobium</taxon>
    </lineage>
</organism>
<evidence type="ECO:0000256" key="1">
    <source>
        <dbReference type="ARBA" id="ARBA00022737"/>
    </source>
</evidence>
<evidence type="ECO:0000313" key="7">
    <source>
        <dbReference type="EMBL" id="NEU94518.1"/>
    </source>
</evidence>
<keyword evidence="2 4" id="KW-0802">TPR repeat</keyword>
<comment type="caution">
    <text evidence="7">The sequence shown here is derived from an EMBL/GenBank/DDBJ whole genome shotgun (WGS) entry which is preliminary data.</text>
</comment>
<dbReference type="Gene3D" id="1.10.10.10">
    <property type="entry name" value="Winged helix-like DNA-binding domain superfamily/Winged helix DNA-binding domain"/>
    <property type="match status" value="1"/>
</dbReference>
<keyword evidence="3 5" id="KW-0238">DNA-binding</keyword>
<dbReference type="PROSITE" id="PS51755">
    <property type="entry name" value="OMPR_PHOB"/>
    <property type="match status" value="1"/>
</dbReference>
<dbReference type="InterPro" id="IPR036388">
    <property type="entry name" value="WH-like_DNA-bd_sf"/>
</dbReference>
<dbReference type="PROSITE" id="PS50005">
    <property type="entry name" value="TPR"/>
    <property type="match status" value="2"/>
</dbReference>
<keyword evidence="8" id="KW-1185">Reference proteome</keyword>
<reference evidence="7 8" key="1">
    <citation type="journal article" date="2020" name="Arch. Microbiol.">
        <title>Bradyrhizobium uaiense sp. nov., a new highly efficient cowpea symbiont.</title>
        <authorList>
            <person name="Cabral Michel D."/>
            <person name="Azarias Guimaraes A."/>
            <person name="Martins da Costa E."/>
            <person name="Soares de Carvalho T."/>
            <person name="Balsanelli E."/>
            <person name="Willems A."/>
            <person name="Maltempi de Souza E."/>
            <person name="de Souza Moreira F.M."/>
        </authorList>
    </citation>
    <scope>NUCLEOTIDE SEQUENCE [LARGE SCALE GENOMIC DNA]</scope>
    <source>
        <strain evidence="7 8">UFLA 03-164</strain>
    </source>
</reference>
<dbReference type="CDD" id="cd00383">
    <property type="entry name" value="trans_reg_C"/>
    <property type="match status" value="1"/>
</dbReference>
<sequence>MEPAINGALKLLFLFDNVSLDIDRRELRRDGELRSIEPQVFDLLEFLVRNRDRMVTRDDVLAAVWNGRIVSESTLASRISAARVAIGDNGDDQRLIRTVLRKGIRFVGMVREEGGYAAAPTKTPAERPALPLPDKPSIAVLPFSNMSGDPEQDYFADGICEDIITGLSKLRWFFVIARNSSFIYKGKAVDLRHVGLELGVRYVLEGSVRKSGGRVRITAQLIDAETGKHIWADRYDRDLIDIFALQDEITKKVVAVIEPKLLEAEGIRSQYRSPEDLGAWNMLIRANSQFWRLTKDESQAAITLLKQLVERYPLYAPAHSMLAFFLLVSRQGGWHMMEPQVAQAAYLAARAVELDDSDPWAHLALGFVAFTKRSTDEAVEEFQRALDLHPNFAAAHGFLGCTLAFDARSDQAIDHLEQAIRMSPHDPQNALLNAALAAAHYQASRYDEAVGIAHKAIQQRFELTNGHRIYVASLAQAGRMDEARAALARLQELHPDNSIAWIERNVPYTAGPMAKFLEGLRKAGLQ</sequence>